<feature type="coiled-coil region" evidence="5">
    <location>
        <begin position="1586"/>
        <end position="1613"/>
    </location>
</feature>
<dbReference type="InterPro" id="IPR036875">
    <property type="entry name" value="Znf_CCHC_sf"/>
</dbReference>
<evidence type="ECO:0000313" key="9">
    <source>
        <dbReference type="EMBL" id="GEU80579.1"/>
    </source>
</evidence>
<feature type="compositionally biased region" description="Polar residues" evidence="6">
    <location>
        <begin position="966"/>
        <end position="985"/>
    </location>
</feature>
<dbReference type="InterPro" id="IPR013103">
    <property type="entry name" value="RVT_2"/>
</dbReference>
<keyword evidence="2" id="KW-0479">Metal-binding</keyword>
<dbReference type="GO" id="GO:0015074">
    <property type="term" value="P:DNA integration"/>
    <property type="evidence" value="ECO:0007669"/>
    <property type="project" value="InterPro"/>
</dbReference>
<evidence type="ECO:0000259" key="7">
    <source>
        <dbReference type="PROSITE" id="PS50158"/>
    </source>
</evidence>
<keyword evidence="4" id="KW-0862">Zinc</keyword>
<sequence>MGEPTIERYMTKTQNDYGSAISRLKFDEKAHFELKGQFLKKIRDNTFSGSDNEDANGHIEKVLEIVDLFHILEVTQDQIMLRVFPMSLTGTASRWLKNEPVGSIDTWKTLKKKFLSKYCPPTRTAKKMEEINSLQQKPDKTLYQAWECFKELLLRCPQHYLTADAKKAIQDMADHSQKWHNRKSTKARSTDIVDGLAVKEKLKKDKIEAKRSKNRKCGEAGKSLPFEWKTHTLIWRNKADLEEQSLDDLFNSLKIYEAKVKHSSSTGTTTQKLAFVSSSNTDSNTESVSAAASVFAVCAKMPVSSLPNVNSLSNAVIYSFFASQSSSPQLDNEDLKRFLQRTGRNLRANGPTSLGFDMSKVECYNCHKKGHFARECRSLKDSRRNGVAKPQRRSVPEPANYALIDFSSLSSSSDNERMMKVGPLVLFMIETKAPRIVPSFVQSTEQVKSPRLSVQHAETSIPAAIPKPTSPKPTSNGQRRNRKACFVCKSLDHLIKDYDYHEKKIPVSTAVPKIKVTRPKQVRPVVTKPKSPIRRHITRIPSPKTSNSPPIVTAIKAPVGIIDSGCSRHMIGNMSYLFDFEELNGVYVSFRGNPKGGKISGKGKIRTGKLDFDDVYFVKELKFNLFSVSQMCEKKNSVLFTNTECLVLSLNFKLPDESQLLLRVPRENNMYNINLKNIIPSGDLTCLFAKATIDESNLWHRSLGHINFKTMNKLVKGNLVRGLPIKFFENDNACVACMKGKQHRASCKTKPINFVNQPLYRLHMDLFGPNFVKILNKKSYFLVVTDDYSRSDNRSEFKNNDLNQFYGMKGIKKEFSVPRTPQQNGIAERKNRTDQKGELWLLQMCWVLVTKPHNKTSYELLHGRTPSIGFMRTFGCPVTILNTLDSLGKFDGKVDEGFLVGYSVSSKAYRVFNSRTRIVQKTLHAVVLSQENKMTRQKKAKGNSPAESFTGYRDLSAKFKDYSDNNINENADVSPTHGKSSSIDASQLPDDRNMTELEEITYSDDEDDVGTDVDFNNLETSITILVDFPYGKRAISTKWVFRNKKEERGIVIRNKARLVAQGHTQVEGINYEEVFAPVARIEAIKLFLAYASFMGFMVYQMDVKSAFLYGTITEEVYVCQPPGVEDPDHPDKVYKVVKARYGLHQAPRACQDKYVAEILRKFGLTEGKSASAPIDTEKPLLKDPDGKDVDMHTYRSMMGSLMYLTSSRLDILFACMSAKRTSWNEFSSSMASAIICLSSSRKFNFSKYIFDSLVRNVDSPTKFYMYPRFLQLMIRKQVGDLSTHTTKYTSPTLTQKVFANMRRVGKGFSEVETPLFERMLVEKQVDEEGDAYENVEEVNAGDAAEGNVTVAHGEVPTAAEEPSIPSPIPPTPPLQQSQDILSTSQGRMIAEMDQDTDDDKEVADEAKEVADAVKDAEESSQDQGRKAESQVDIYKIDLDHANKVLSMQEDETEPAEVQEVVDVVTTAKLITKVVTAASETITAASINITAAKAQVPAITLIAAPARVTTAPSRRRKGVVIRDPEEESTISTIIPAKTKSKDKVLKKKPQTEAQARKNMMVYLNNVAGFKMDYFKGMSYDDIRPIFEAKFNSNRAAKRQKLDEEEEELKRHLQIVPNEDNDVYIEATPLARKVPVVDYQIIELNNKPYYKIIRVDDTHQLYNQRSVHGPAKVKGWKLLESCGVQIITFITTQLILLVERKYPLIRFTLDQMLNAVRLEVEEESKVSLELLRFTRHNIKKAS</sequence>
<dbReference type="SUPFAM" id="SSF53098">
    <property type="entry name" value="Ribonuclease H-like"/>
    <property type="match status" value="1"/>
</dbReference>
<dbReference type="Pfam" id="PF13976">
    <property type="entry name" value="gag_pre-integrs"/>
    <property type="match status" value="1"/>
</dbReference>
<dbReference type="InterPro" id="IPR005162">
    <property type="entry name" value="Retrotrans_gag_dom"/>
</dbReference>
<comment type="caution">
    <text evidence="9">The sequence shown here is derived from an EMBL/GenBank/DDBJ whole genome shotgun (WGS) entry which is preliminary data.</text>
</comment>
<evidence type="ECO:0000256" key="2">
    <source>
        <dbReference type="ARBA" id="ARBA00022723"/>
    </source>
</evidence>
<dbReference type="PANTHER" id="PTHR42648:SF21">
    <property type="entry name" value="CYSTEINE-RICH RLK (RECEPTOR-LIKE PROTEIN KINASE) 8"/>
    <property type="match status" value="1"/>
</dbReference>
<feature type="region of interest" description="Disordered" evidence="6">
    <location>
        <begin position="1357"/>
        <end position="1378"/>
    </location>
</feature>
<dbReference type="InterPro" id="IPR039537">
    <property type="entry name" value="Retrotran_Ty1/copia-like"/>
</dbReference>
<dbReference type="Pfam" id="PF22936">
    <property type="entry name" value="Pol_BBD"/>
    <property type="match status" value="1"/>
</dbReference>
<dbReference type="InterPro" id="IPR057670">
    <property type="entry name" value="SH3_retrovirus"/>
</dbReference>
<gene>
    <name evidence="9" type="ORF">Tci_052557</name>
</gene>
<dbReference type="InterPro" id="IPR054722">
    <property type="entry name" value="PolX-like_BBD"/>
</dbReference>
<dbReference type="GO" id="GO:0006508">
    <property type="term" value="P:proteolysis"/>
    <property type="evidence" value="ECO:0007669"/>
    <property type="project" value="UniProtKB-KW"/>
</dbReference>
<proteinExistence type="predicted"/>
<feature type="region of interest" description="Disordered" evidence="6">
    <location>
        <begin position="966"/>
        <end position="988"/>
    </location>
</feature>
<evidence type="ECO:0000256" key="5">
    <source>
        <dbReference type="SAM" id="Coils"/>
    </source>
</evidence>
<keyword evidence="4" id="KW-0863">Zinc-finger</keyword>
<dbReference type="InterPro" id="IPR001878">
    <property type="entry name" value="Znf_CCHC"/>
</dbReference>
<feature type="domain" description="CCHC-type" evidence="7">
    <location>
        <begin position="363"/>
        <end position="378"/>
    </location>
</feature>
<dbReference type="SUPFAM" id="SSF57756">
    <property type="entry name" value="Retrovirus zinc finger-like domains"/>
    <property type="match status" value="1"/>
</dbReference>
<dbReference type="SMART" id="SM00343">
    <property type="entry name" value="ZnF_C2HC"/>
    <property type="match status" value="2"/>
</dbReference>
<reference evidence="9" key="1">
    <citation type="journal article" date="2019" name="Sci. Rep.">
        <title>Draft genome of Tanacetum cinerariifolium, the natural source of mosquito coil.</title>
        <authorList>
            <person name="Yamashiro T."/>
            <person name="Shiraishi A."/>
            <person name="Satake H."/>
            <person name="Nakayama K."/>
        </authorList>
    </citation>
    <scope>NUCLEOTIDE SEQUENCE</scope>
</reference>
<dbReference type="PROSITE" id="PS50994">
    <property type="entry name" value="INTEGRASE"/>
    <property type="match status" value="1"/>
</dbReference>
<feature type="compositionally biased region" description="Basic and acidic residues" evidence="6">
    <location>
        <begin position="1403"/>
        <end position="1428"/>
    </location>
</feature>
<dbReference type="Pfam" id="PF25597">
    <property type="entry name" value="SH3_retrovirus"/>
    <property type="match status" value="1"/>
</dbReference>
<feature type="domain" description="Integrase catalytic" evidence="8">
    <location>
        <begin position="791"/>
        <end position="833"/>
    </location>
</feature>
<dbReference type="InterPro" id="IPR025724">
    <property type="entry name" value="GAG-pre-integrase_dom"/>
</dbReference>
<dbReference type="GO" id="GO:0003676">
    <property type="term" value="F:nucleic acid binding"/>
    <property type="evidence" value="ECO:0007669"/>
    <property type="project" value="InterPro"/>
</dbReference>
<evidence type="ECO:0000259" key="8">
    <source>
        <dbReference type="PROSITE" id="PS50994"/>
    </source>
</evidence>
<dbReference type="InterPro" id="IPR001584">
    <property type="entry name" value="Integrase_cat-core"/>
</dbReference>
<evidence type="ECO:0000256" key="4">
    <source>
        <dbReference type="PROSITE-ProRule" id="PRU00047"/>
    </source>
</evidence>
<keyword evidence="5" id="KW-0175">Coiled coil</keyword>
<dbReference type="InterPro" id="IPR012337">
    <property type="entry name" value="RNaseH-like_sf"/>
</dbReference>
<dbReference type="GO" id="GO:0008270">
    <property type="term" value="F:zinc ion binding"/>
    <property type="evidence" value="ECO:0007669"/>
    <property type="project" value="UniProtKB-KW"/>
</dbReference>
<evidence type="ECO:0000256" key="1">
    <source>
        <dbReference type="ARBA" id="ARBA00022670"/>
    </source>
</evidence>
<feature type="region of interest" description="Disordered" evidence="6">
    <location>
        <begin position="1392"/>
        <end position="1428"/>
    </location>
</feature>
<accession>A0A6L2N4P5</accession>
<evidence type="ECO:0000256" key="3">
    <source>
        <dbReference type="ARBA" id="ARBA00022801"/>
    </source>
</evidence>
<dbReference type="Gene3D" id="3.30.420.10">
    <property type="entry name" value="Ribonuclease H-like superfamily/Ribonuclease H"/>
    <property type="match status" value="1"/>
</dbReference>
<protein>
    <submittedName>
        <fullName evidence="9">Uncharacterized protein</fullName>
    </submittedName>
</protein>
<dbReference type="GO" id="GO:0008233">
    <property type="term" value="F:peptidase activity"/>
    <property type="evidence" value="ECO:0007669"/>
    <property type="project" value="UniProtKB-KW"/>
</dbReference>
<dbReference type="Pfam" id="PF00098">
    <property type="entry name" value="zf-CCHC"/>
    <property type="match status" value="1"/>
</dbReference>
<dbReference type="Pfam" id="PF03732">
    <property type="entry name" value="Retrotrans_gag"/>
    <property type="match status" value="1"/>
</dbReference>
<dbReference type="Pfam" id="PF07727">
    <property type="entry name" value="RVT_2"/>
    <property type="match status" value="1"/>
</dbReference>
<dbReference type="Gene3D" id="4.10.60.10">
    <property type="entry name" value="Zinc finger, CCHC-type"/>
    <property type="match status" value="1"/>
</dbReference>
<feature type="compositionally biased region" description="Acidic residues" evidence="6">
    <location>
        <begin position="1392"/>
        <end position="1402"/>
    </location>
</feature>
<dbReference type="PANTHER" id="PTHR42648">
    <property type="entry name" value="TRANSPOSASE, PUTATIVE-RELATED"/>
    <property type="match status" value="1"/>
</dbReference>
<name>A0A6L2N4P5_TANCI</name>
<keyword evidence="1" id="KW-0645">Protease</keyword>
<feature type="compositionally biased region" description="Pro residues" evidence="6">
    <location>
        <begin position="1364"/>
        <end position="1373"/>
    </location>
</feature>
<evidence type="ECO:0000256" key="6">
    <source>
        <dbReference type="SAM" id="MobiDB-lite"/>
    </source>
</evidence>
<keyword evidence="3" id="KW-0378">Hydrolase</keyword>
<dbReference type="InterPro" id="IPR036397">
    <property type="entry name" value="RNaseH_sf"/>
</dbReference>
<organism evidence="9">
    <name type="scientific">Tanacetum cinerariifolium</name>
    <name type="common">Dalmatian daisy</name>
    <name type="synonym">Chrysanthemum cinerariifolium</name>
    <dbReference type="NCBI Taxonomy" id="118510"/>
    <lineage>
        <taxon>Eukaryota</taxon>
        <taxon>Viridiplantae</taxon>
        <taxon>Streptophyta</taxon>
        <taxon>Embryophyta</taxon>
        <taxon>Tracheophyta</taxon>
        <taxon>Spermatophyta</taxon>
        <taxon>Magnoliopsida</taxon>
        <taxon>eudicotyledons</taxon>
        <taxon>Gunneridae</taxon>
        <taxon>Pentapetalae</taxon>
        <taxon>asterids</taxon>
        <taxon>campanulids</taxon>
        <taxon>Asterales</taxon>
        <taxon>Asteraceae</taxon>
        <taxon>Asteroideae</taxon>
        <taxon>Anthemideae</taxon>
        <taxon>Anthemidinae</taxon>
        <taxon>Tanacetum</taxon>
    </lineage>
</organism>
<dbReference type="PROSITE" id="PS50158">
    <property type="entry name" value="ZF_CCHC"/>
    <property type="match status" value="1"/>
</dbReference>
<dbReference type="EMBL" id="BKCJ010008105">
    <property type="protein sequence ID" value="GEU80579.1"/>
    <property type="molecule type" value="Genomic_DNA"/>
</dbReference>